<feature type="compositionally biased region" description="Basic residues" evidence="3">
    <location>
        <begin position="301"/>
        <end position="331"/>
    </location>
</feature>
<sequence>MPMRHRTPRTGRAPGRRRRWRLSAFALIICLMAEAGMLLLAYPTVAAWFSQYNQSQVTGSYETQVADAFPDAATQLAQAHAYNEALSVGAVLEAGTNVPTGEGSSQDESLDYNTILAASPEGLMARLRIPVIDLDLPVYHGTSDATLLKGLGHLEGTSLPVGGPGTRSVVTGHRGLADATMFTHLDRVGEGDTFSIEVFGEVLVYRVIETRVVNPDETEALRAQEGRDLMTLVTCTPLGINTHRILVTGERVFPTPQEAIDAAGEAPDVPHFPWWAPALAAGHIVLGVYLWRSGYSAARRGRSGRRRAAARRCGSGRRRGLWRRRRHRGSGRPRPEAGAQERDTPERGGQVGGLTGPDRSSGFQSGARR</sequence>
<evidence type="ECO:0000256" key="1">
    <source>
        <dbReference type="ARBA" id="ARBA00022801"/>
    </source>
</evidence>
<dbReference type="InterPro" id="IPR042002">
    <property type="entry name" value="Sortase_C"/>
</dbReference>
<dbReference type="CDD" id="cd05827">
    <property type="entry name" value="Sortase_C"/>
    <property type="match status" value="1"/>
</dbReference>
<evidence type="ECO:0000256" key="2">
    <source>
        <dbReference type="PIRSR" id="PIRSR605754-1"/>
    </source>
</evidence>
<feature type="region of interest" description="Disordered" evidence="3">
    <location>
        <begin position="301"/>
        <end position="369"/>
    </location>
</feature>
<protein>
    <submittedName>
        <fullName evidence="4">Class C sortase</fullName>
    </submittedName>
</protein>
<dbReference type="Pfam" id="PF04203">
    <property type="entry name" value="Sortase"/>
    <property type="match status" value="1"/>
</dbReference>
<dbReference type="EMBL" id="JACBXV010000080">
    <property type="protein sequence ID" value="NYS69252.1"/>
    <property type="molecule type" value="Genomic_DNA"/>
</dbReference>
<dbReference type="InterPro" id="IPR005754">
    <property type="entry name" value="Sortase"/>
</dbReference>
<organism evidence="4 5">
    <name type="scientific">Actinomyces bowdenii</name>
    <dbReference type="NCBI Taxonomy" id="131109"/>
    <lineage>
        <taxon>Bacteria</taxon>
        <taxon>Bacillati</taxon>
        <taxon>Actinomycetota</taxon>
        <taxon>Actinomycetes</taxon>
        <taxon>Actinomycetales</taxon>
        <taxon>Actinomycetaceae</taxon>
        <taxon>Actinomyces</taxon>
    </lineage>
</organism>
<dbReference type="AlphaFoldDB" id="A0A853ELZ0"/>
<gene>
    <name evidence="4" type="ORF">HZZ05_06925</name>
</gene>
<dbReference type="Proteomes" id="UP000572528">
    <property type="component" value="Unassembled WGS sequence"/>
</dbReference>
<keyword evidence="1" id="KW-0378">Hydrolase</keyword>
<accession>A0A853ELZ0</accession>
<dbReference type="RefSeq" id="WP_179900544.1">
    <property type="nucleotide sequence ID" value="NZ_JACBXV010000080.1"/>
</dbReference>
<dbReference type="NCBIfam" id="TIGR01076">
    <property type="entry name" value="sortase_fam"/>
    <property type="match status" value="1"/>
</dbReference>
<dbReference type="SUPFAM" id="SSF63817">
    <property type="entry name" value="Sortase"/>
    <property type="match status" value="1"/>
</dbReference>
<dbReference type="GO" id="GO:0016787">
    <property type="term" value="F:hydrolase activity"/>
    <property type="evidence" value="ECO:0007669"/>
    <property type="project" value="UniProtKB-KW"/>
</dbReference>
<evidence type="ECO:0000313" key="4">
    <source>
        <dbReference type="EMBL" id="NYS69252.1"/>
    </source>
</evidence>
<feature type="compositionally biased region" description="Basic and acidic residues" evidence="3">
    <location>
        <begin position="333"/>
        <end position="346"/>
    </location>
</feature>
<name>A0A853ELZ0_9ACTO</name>
<reference evidence="4 5" key="1">
    <citation type="submission" date="2020-07" db="EMBL/GenBank/DDBJ databases">
        <title>MOT database genomes.</title>
        <authorList>
            <person name="Joseph S."/>
            <person name="Aduse-Opoku J."/>
            <person name="Hashim A."/>
            <person name="Wade W."/>
            <person name="Curtis M."/>
        </authorList>
    </citation>
    <scope>NUCLEOTIDE SEQUENCE [LARGE SCALE GENOMIC DNA]</scope>
    <source>
        <strain evidence="4 5">WMus004</strain>
    </source>
</reference>
<comment type="caution">
    <text evidence="4">The sequence shown here is derived from an EMBL/GenBank/DDBJ whole genome shotgun (WGS) entry which is preliminary data.</text>
</comment>
<evidence type="ECO:0000313" key="5">
    <source>
        <dbReference type="Proteomes" id="UP000572528"/>
    </source>
</evidence>
<dbReference type="NCBIfam" id="NF033745">
    <property type="entry name" value="class_C_sortase"/>
    <property type="match status" value="1"/>
</dbReference>
<feature type="active site" description="Proton donor/acceptor" evidence="2">
    <location>
        <position position="173"/>
    </location>
</feature>
<dbReference type="Gene3D" id="2.40.260.10">
    <property type="entry name" value="Sortase"/>
    <property type="match status" value="1"/>
</dbReference>
<feature type="active site" description="Acyl-thioester intermediate" evidence="2">
    <location>
        <position position="235"/>
    </location>
</feature>
<proteinExistence type="predicted"/>
<dbReference type="InterPro" id="IPR023365">
    <property type="entry name" value="Sortase_dom-sf"/>
</dbReference>
<evidence type="ECO:0000256" key="3">
    <source>
        <dbReference type="SAM" id="MobiDB-lite"/>
    </source>
</evidence>